<dbReference type="RefSeq" id="WP_122194665.1">
    <property type="nucleotide sequence ID" value="NZ_JBHSKC010000004.1"/>
</dbReference>
<comment type="caution">
    <text evidence="4">The sequence shown here is derived from an EMBL/GenBank/DDBJ whole genome shotgun (WGS) entry which is preliminary data.</text>
</comment>
<organism evidence="4 5">
    <name type="scientific">Actinomadura harenae</name>
    <dbReference type="NCBI Taxonomy" id="2483351"/>
    <lineage>
        <taxon>Bacteria</taxon>
        <taxon>Bacillati</taxon>
        <taxon>Actinomycetota</taxon>
        <taxon>Actinomycetes</taxon>
        <taxon>Streptosporangiales</taxon>
        <taxon>Thermomonosporaceae</taxon>
        <taxon>Actinomadura</taxon>
    </lineage>
</organism>
<sequence length="500" mass="56673">MHPHDRPTPPTGGPPAPAGWRYNPPPTWPPPPPGWIPPTGWHPDPSWPPPPQNWRFWIPDVPTTPPPQMPVPATPHMAPPPHAQAAKAPVFGKKQRIEDLEAENSRLRQELARLGGLEAWQITSEIERLRGEATALRQQLVEESAQLAQARRTIVETEDVALLQEAGLYEYRHPLADAVAYKAELARLKDSVKAMVRADRAVDGDTSWTVNGSATEGRKMVREQSRLMLRAFNAEADNLVRTMRPYKLESSITRLEKSAQTIERLGRTMRIRITQEYRTLRVRELALTADHLAKVEEEKERVRAERERRREEEKAQREFEKEKARLLKERSHVVSVLDRLRAKGDEGGAADLEAKLADVESAITSVESREANVRAGYVYVISNVGAFGERVVKIGLTRRLEPMDRVRELGDASVPFRFDVHALIFSEDAVGLENRLHQEFAAKRVNRVNQRREFFYATPADVREALERLAGNHLLEYTETPEALEWRASESQRSAAPAVT</sequence>
<evidence type="ECO:0000313" key="5">
    <source>
        <dbReference type="Proteomes" id="UP000282674"/>
    </source>
</evidence>
<dbReference type="AlphaFoldDB" id="A0A3M2M464"/>
<accession>A0A3M2M464</accession>
<keyword evidence="5" id="KW-1185">Reference proteome</keyword>
<gene>
    <name evidence="4" type="ORF">EBO15_13255</name>
</gene>
<proteinExistence type="predicted"/>
<feature type="compositionally biased region" description="Pro residues" evidence="2">
    <location>
        <begin position="8"/>
        <end position="36"/>
    </location>
</feature>
<feature type="coiled-coil region" evidence="1">
    <location>
        <begin position="90"/>
        <end position="160"/>
    </location>
</feature>
<keyword evidence="1" id="KW-0175">Coiled coil</keyword>
<protein>
    <submittedName>
        <fullName evidence="4">DUF4041 domain-containing protein</fullName>
    </submittedName>
</protein>
<feature type="region of interest" description="Disordered" evidence="2">
    <location>
        <begin position="1"/>
        <end position="50"/>
    </location>
</feature>
<dbReference type="InterPro" id="IPR018306">
    <property type="entry name" value="Phage_T5_Orf172_DNA-bd"/>
</dbReference>
<dbReference type="SMART" id="SM00974">
    <property type="entry name" value="T5orf172"/>
    <property type="match status" value="1"/>
</dbReference>
<feature type="domain" description="Bacteriophage T5 Orf172 DNA-binding" evidence="3">
    <location>
        <begin position="386"/>
        <end position="469"/>
    </location>
</feature>
<dbReference type="EMBL" id="RFFG01000019">
    <property type="protein sequence ID" value="RMI44356.1"/>
    <property type="molecule type" value="Genomic_DNA"/>
</dbReference>
<dbReference type="InterPro" id="IPR025280">
    <property type="entry name" value="SNIPE"/>
</dbReference>
<evidence type="ECO:0000256" key="1">
    <source>
        <dbReference type="SAM" id="Coils"/>
    </source>
</evidence>
<name>A0A3M2M464_9ACTN</name>
<dbReference type="Pfam" id="PF13455">
    <property type="entry name" value="MUG113"/>
    <property type="match status" value="1"/>
</dbReference>
<dbReference type="Pfam" id="PF13250">
    <property type="entry name" value="SNIPE"/>
    <property type="match status" value="1"/>
</dbReference>
<reference evidence="4 5" key="1">
    <citation type="submission" date="2018-10" db="EMBL/GenBank/DDBJ databases">
        <title>Isolation from soil.</title>
        <authorList>
            <person name="Hu J."/>
        </authorList>
    </citation>
    <scope>NUCLEOTIDE SEQUENCE [LARGE SCALE GENOMIC DNA]</scope>
    <source>
        <strain evidence="4 5">NEAU-Ht49</strain>
    </source>
</reference>
<evidence type="ECO:0000259" key="3">
    <source>
        <dbReference type="SMART" id="SM00974"/>
    </source>
</evidence>
<evidence type="ECO:0000313" key="4">
    <source>
        <dbReference type="EMBL" id="RMI44356.1"/>
    </source>
</evidence>
<dbReference type="OrthoDB" id="9811665at2"/>
<evidence type="ECO:0000256" key="2">
    <source>
        <dbReference type="SAM" id="MobiDB-lite"/>
    </source>
</evidence>
<dbReference type="Proteomes" id="UP000282674">
    <property type="component" value="Unassembled WGS sequence"/>
</dbReference>
<feature type="coiled-coil region" evidence="1">
    <location>
        <begin position="285"/>
        <end position="369"/>
    </location>
</feature>